<accession>A0A1H7AP54</accession>
<name>A0A1H7AP54_9FIRM</name>
<dbReference type="AlphaFoldDB" id="A0A1H7AP54"/>
<dbReference type="Proteomes" id="UP000199662">
    <property type="component" value="Unassembled WGS sequence"/>
</dbReference>
<evidence type="ECO:0000259" key="1">
    <source>
        <dbReference type="Pfam" id="PF02579"/>
    </source>
</evidence>
<dbReference type="InterPro" id="IPR036105">
    <property type="entry name" value="DiNase_FeMo-co_biosyn_sf"/>
</dbReference>
<sequence length="150" mass="16196">MAYKIAIASTDGVEINAHFGSTETFLIVRVEDDGSFQQLGRTAPATVLPHQVAEHPALGQDTSACSSGSSCKSQGGGCGGGHDETEINEKIVQILDCRCLLCKKVGAGVKKQLEKKSIAVFEVDYKIEAALKKIIDYYRKIDQHISLRKA</sequence>
<keyword evidence="3" id="KW-1185">Reference proteome</keyword>
<dbReference type="Gene3D" id="3.30.420.130">
    <property type="entry name" value="Dinitrogenase iron-molybdenum cofactor biosynthesis domain"/>
    <property type="match status" value="1"/>
</dbReference>
<dbReference type="SUPFAM" id="SSF53146">
    <property type="entry name" value="Nitrogenase accessory factor-like"/>
    <property type="match status" value="1"/>
</dbReference>
<dbReference type="InterPro" id="IPR051840">
    <property type="entry name" value="NifX/NifY_domain"/>
</dbReference>
<dbReference type="PANTHER" id="PTHR33937">
    <property type="entry name" value="IRON-MOLYBDENUM PROTEIN-RELATED-RELATED"/>
    <property type="match status" value="1"/>
</dbReference>
<evidence type="ECO:0000313" key="3">
    <source>
        <dbReference type="Proteomes" id="UP000199662"/>
    </source>
</evidence>
<feature type="domain" description="Dinitrogenase iron-molybdenum cofactor biosynthesis" evidence="1">
    <location>
        <begin position="77"/>
        <end position="135"/>
    </location>
</feature>
<organism evidence="2 3">
    <name type="scientific">Propionispira arboris</name>
    <dbReference type="NCBI Taxonomy" id="84035"/>
    <lineage>
        <taxon>Bacteria</taxon>
        <taxon>Bacillati</taxon>
        <taxon>Bacillota</taxon>
        <taxon>Negativicutes</taxon>
        <taxon>Selenomonadales</taxon>
        <taxon>Selenomonadaceae</taxon>
        <taxon>Propionispira</taxon>
    </lineage>
</organism>
<dbReference type="RefSeq" id="WP_091832528.1">
    <property type="nucleotide sequence ID" value="NZ_FNZK01000013.1"/>
</dbReference>
<dbReference type="STRING" id="84035.SAMN05660742_11364"/>
<evidence type="ECO:0000313" key="2">
    <source>
        <dbReference type="EMBL" id="SEJ67118.1"/>
    </source>
</evidence>
<proteinExistence type="predicted"/>
<gene>
    <name evidence="2" type="ORF">SAMN05660742_11364</name>
</gene>
<dbReference type="InterPro" id="IPR003731">
    <property type="entry name" value="Di-Nase_FeMo-co_biosynth"/>
</dbReference>
<dbReference type="EMBL" id="FNZK01000013">
    <property type="protein sequence ID" value="SEJ67118.1"/>
    <property type="molecule type" value="Genomic_DNA"/>
</dbReference>
<dbReference type="PANTHER" id="PTHR33937:SF2">
    <property type="entry name" value="DINITROGENASE IRON-MOLYBDENUM COFACTOR BIOSYNTHESIS DOMAIN-CONTAINING PROTEIN"/>
    <property type="match status" value="1"/>
</dbReference>
<dbReference type="Pfam" id="PF02579">
    <property type="entry name" value="Nitro_FeMo-Co"/>
    <property type="match status" value="1"/>
</dbReference>
<reference evidence="2 3" key="1">
    <citation type="submission" date="2016-10" db="EMBL/GenBank/DDBJ databases">
        <authorList>
            <person name="de Groot N.N."/>
        </authorList>
    </citation>
    <scope>NUCLEOTIDE SEQUENCE [LARGE SCALE GENOMIC DNA]</scope>
    <source>
        <strain evidence="2 3">DSM 2179</strain>
    </source>
</reference>
<protein>
    <submittedName>
        <fullName evidence="2">Dinitrogenase iron-molybdenum cofactor</fullName>
    </submittedName>
</protein>